<accession>A0AAV2ZDE4</accession>
<evidence type="ECO:0000313" key="2">
    <source>
        <dbReference type="Proteomes" id="UP001146120"/>
    </source>
</evidence>
<comment type="caution">
    <text evidence="1">The sequence shown here is derived from an EMBL/GenBank/DDBJ whole genome shotgun (WGS) entry which is preliminary data.</text>
</comment>
<name>A0AAV2ZDE4_9STRA</name>
<organism evidence="1 2">
    <name type="scientific">Lagenidium giganteum</name>
    <dbReference type="NCBI Taxonomy" id="4803"/>
    <lineage>
        <taxon>Eukaryota</taxon>
        <taxon>Sar</taxon>
        <taxon>Stramenopiles</taxon>
        <taxon>Oomycota</taxon>
        <taxon>Peronosporomycetes</taxon>
        <taxon>Pythiales</taxon>
        <taxon>Pythiaceae</taxon>
    </lineage>
</organism>
<dbReference type="AlphaFoldDB" id="A0AAV2ZDE4"/>
<proteinExistence type="predicted"/>
<dbReference type="EMBL" id="DAKRPA010000022">
    <property type="protein sequence ID" value="DBA03198.1"/>
    <property type="molecule type" value="Genomic_DNA"/>
</dbReference>
<evidence type="ECO:0008006" key="3">
    <source>
        <dbReference type="Google" id="ProtNLM"/>
    </source>
</evidence>
<reference evidence="1" key="2">
    <citation type="journal article" date="2023" name="Microbiol Resour">
        <title>Decontamination and Annotation of the Draft Genome Sequence of the Oomycete Lagenidium giganteum ARSEF 373.</title>
        <authorList>
            <person name="Morgan W.R."/>
            <person name="Tartar A."/>
        </authorList>
    </citation>
    <scope>NUCLEOTIDE SEQUENCE</scope>
    <source>
        <strain evidence="1">ARSEF 373</strain>
    </source>
</reference>
<dbReference type="Proteomes" id="UP001146120">
    <property type="component" value="Unassembled WGS sequence"/>
</dbReference>
<reference evidence="1" key="1">
    <citation type="submission" date="2022-11" db="EMBL/GenBank/DDBJ databases">
        <authorList>
            <person name="Morgan W.R."/>
            <person name="Tartar A."/>
        </authorList>
    </citation>
    <scope>NUCLEOTIDE SEQUENCE</scope>
    <source>
        <strain evidence="1">ARSEF 373</strain>
    </source>
</reference>
<gene>
    <name evidence="1" type="ORF">N0F65_003918</name>
</gene>
<evidence type="ECO:0000313" key="1">
    <source>
        <dbReference type="EMBL" id="DBA03198.1"/>
    </source>
</evidence>
<sequence length="24" mass="2886">MIRLNSEYVMILKANSKRDLFMVL</sequence>
<protein>
    <recommendedName>
        <fullName evidence="3">Ribosomal protein L23</fullName>
    </recommendedName>
</protein>
<keyword evidence="2" id="KW-1185">Reference proteome</keyword>